<keyword evidence="2" id="KW-0677">Repeat</keyword>
<dbReference type="InterPro" id="IPR001611">
    <property type="entry name" value="Leu-rich_rpt"/>
</dbReference>
<dbReference type="Gene3D" id="3.80.10.10">
    <property type="entry name" value="Ribonuclease Inhibitor"/>
    <property type="match status" value="3"/>
</dbReference>
<sequence>MLLACPLAVDERLDVKQCETLEEVLRRVQFRMFDLEGAGLTDDGVATVFDMLEFYESATKLNLSFNKNIGPRGWQACARMIKRTPCLEYLDCRNTTLNDQSLPLLGRALRVNNGLVTLHMEACALSGRPLMILVAALKQNQTLRELFLSDNKLTPSDGMQVGSLLRVNSSLQLLDLRNNNLQDVGLSYLGDGLSEQTKESGLQTLVLWNNGVTHAGTPQLANVLAKSKHLETVNLGHNNLTNEGIHTLKNALIFNRSLLRLGLQSSKVTCEGAVALAEYIADNPCIQRLDLRDNDIRIAGLLALSLSAKVNLTITRIDLDKEPKKENMKDYAEQHHQLQDVIATYCQRNSKLEEHRRTTAALHPPQQQEEEESIADEPAILLPPSSLALAAADDTVDDAGGASRDLELTGSPFFPDCSAGGGGVGGATGGLRAPQPCGREESATPSPTEVFGVSPLTHSAGSTPPAFVRPPPIPDTPDSAASLPSPSPTSLGDADVATATAGSCGAEGVAMATTESRGDTGVAAAAAGSCEGVTVTTTLADRLMSLTASASPVAAATGTCSSRQPVNTHTMTFPHGILKHSANSLAAAVRGGAGREGGLSSSSSSSSQGASASSNTLATKSRFIVNRVMENLHPLIAKRAPQRDDGGATDAGGSSGGGNIVFKYSRDTDTVNAHILGDGSCSSSLDLTTSQVVPEGSEVEDVAAAAAAAAAVLGNGHDNANINSEEGAPVTTTTKLFLDEIAKRELEELGCLGARAPPPALINGDNIDCDGGSDDTSDGSPTWMTGLVDSATFDPEDDVFTAFPGDGKSGVPPEIGSTDEFEKELDEILAKLSCGTLVTTPIGDKATVADVASIDRS</sequence>
<dbReference type="RefSeq" id="XP_014664866.1">
    <property type="nucleotide sequence ID" value="XM_014809380.1"/>
</dbReference>
<dbReference type="SMART" id="SM00368">
    <property type="entry name" value="LRR_RI"/>
    <property type="match status" value="7"/>
</dbReference>
<evidence type="ECO:0000313" key="6">
    <source>
        <dbReference type="RefSeq" id="XP_014664866.1"/>
    </source>
</evidence>
<evidence type="ECO:0000256" key="1">
    <source>
        <dbReference type="ARBA" id="ARBA00022614"/>
    </source>
</evidence>
<feature type="region of interest" description="Disordered" evidence="4">
    <location>
        <begin position="589"/>
        <end position="614"/>
    </location>
</feature>
<dbReference type="SUPFAM" id="SSF52047">
    <property type="entry name" value="RNI-like"/>
    <property type="match status" value="1"/>
</dbReference>
<protein>
    <submittedName>
        <fullName evidence="6">Protein phosphatase 1 regulatory subunit 37-like</fullName>
    </submittedName>
</protein>
<dbReference type="PANTHER" id="PTHR24112">
    <property type="entry name" value="LEUCINE-RICH REPEAT, ISOFORM F-RELATED"/>
    <property type="match status" value="1"/>
</dbReference>
<dbReference type="Pfam" id="PF13516">
    <property type="entry name" value="LRR_6"/>
    <property type="match status" value="4"/>
</dbReference>
<accession>A0ABM1DY45</accession>
<proteinExistence type="inferred from homology"/>
<evidence type="ECO:0000313" key="5">
    <source>
        <dbReference type="Proteomes" id="UP000695022"/>
    </source>
</evidence>
<feature type="compositionally biased region" description="Gly residues" evidence="4">
    <location>
        <begin position="649"/>
        <end position="659"/>
    </location>
</feature>
<keyword evidence="5" id="KW-1185">Reference proteome</keyword>
<feature type="region of interest" description="Disordered" evidence="4">
    <location>
        <begin position="425"/>
        <end position="496"/>
    </location>
</feature>
<dbReference type="PANTHER" id="PTHR24112:SF9">
    <property type="entry name" value="PROTEIN PHOSPHATASE 1 REGULATORY SUBUNIT 37"/>
    <property type="match status" value="1"/>
</dbReference>
<name>A0ABM1DY45_PRICU</name>
<organism evidence="5 6">
    <name type="scientific">Priapulus caudatus</name>
    <name type="common">Priapulid worm</name>
    <dbReference type="NCBI Taxonomy" id="37621"/>
    <lineage>
        <taxon>Eukaryota</taxon>
        <taxon>Metazoa</taxon>
        <taxon>Ecdysozoa</taxon>
        <taxon>Scalidophora</taxon>
        <taxon>Priapulida</taxon>
        <taxon>Priapulimorpha</taxon>
        <taxon>Priapulimorphida</taxon>
        <taxon>Priapulidae</taxon>
        <taxon>Priapulus</taxon>
    </lineage>
</organism>
<feature type="compositionally biased region" description="Low complexity" evidence="4">
    <location>
        <begin position="476"/>
        <end position="491"/>
    </location>
</feature>
<evidence type="ECO:0000256" key="2">
    <source>
        <dbReference type="ARBA" id="ARBA00022737"/>
    </source>
</evidence>
<gene>
    <name evidence="6" type="primary">LOC106807119</name>
</gene>
<dbReference type="CDD" id="cd00116">
    <property type="entry name" value="LRR_RI"/>
    <property type="match status" value="1"/>
</dbReference>
<comment type="similarity">
    <text evidence="3">Belongs to the PPP1R37 family.</text>
</comment>
<evidence type="ECO:0000256" key="3">
    <source>
        <dbReference type="ARBA" id="ARBA00038315"/>
    </source>
</evidence>
<keyword evidence="1" id="KW-0433">Leucine-rich repeat</keyword>
<feature type="compositionally biased region" description="Low complexity" evidence="4">
    <location>
        <begin position="598"/>
        <end position="614"/>
    </location>
</feature>
<dbReference type="PROSITE" id="PS51450">
    <property type="entry name" value="LRR"/>
    <property type="match status" value="1"/>
</dbReference>
<dbReference type="InterPro" id="IPR051279">
    <property type="entry name" value="PP1-Reg/Actin-Interact_Protein"/>
</dbReference>
<feature type="region of interest" description="Disordered" evidence="4">
    <location>
        <begin position="636"/>
        <end position="659"/>
    </location>
</feature>
<dbReference type="Proteomes" id="UP000695022">
    <property type="component" value="Unplaced"/>
</dbReference>
<evidence type="ECO:0000256" key="4">
    <source>
        <dbReference type="SAM" id="MobiDB-lite"/>
    </source>
</evidence>
<dbReference type="InterPro" id="IPR032675">
    <property type="entry name" value="LRR_dom_sf"/>
</dbReference>
<reference evidence="6" key="1">
    <citation type="submission" date="2025-08" db="UniProtKB">
        <authorList>
            <consortium name="RefSeq"/>
        </authorList>
    </citation>
    <scope>IDENTIFICATION</scope>
</reference>
<dbReference type="GeneID" id="106807119"/>